<keyword evidence="1" id="KW-0812">Transmembrane</keyword>
<comment type="caution">
    <text evidence="2">The sequence shown here is derived from an EMBL/GenBank/DDBJ whole genome shotgun (WGS) entry which is preliminary data.</text>
</comment>
<evidence type="ECO:0000313" key="2">
    <source>
        <dbReference type="EMBL" id="PJZ67353.1"/>
    </source>
</evidence>
<organism evidence="2 3">
    <name type="scientific">Leptospira wolffii</name>
    <dbReference type="NCBI Taxonomy" id="409998"/>
    <lineage>
        <taxon>Bacteria</taxon>
        <taxon>Pseudomonadati</taxon>
        <taxon>Spirochaetota</taxon>
        <taxon>Spirochaetia</taxon>
        <taxon>Leptospirales</taxon>
        <taxon>Leptospiraceae</taxon>
        <taxon>Leptospira</taxon>
    </lineage>
</organism>
<proteinExistence type="predicted"/>
<dbReference type="EMBL" id="NPDT01000001">
    <property type="protein sequence ID" value="PJZ67353.1"/>
    <property type="molecule type" value="Genomic_DNA"/>
</dbReference>
<keyword evidence="1" id="KW-1133">Transmembrane helix</keyword>
<gene>
    <name evidence="2" type="ORF">CH371_04755</name>
</gene>
<dbReference type="AlphaFoldDB" id="A0A2M9ZG15"/>
<protein>
    <submittedName>
        <fullName evidence="2">Uncharacterized protein</fullName>
    </submittedName>
</protein>
<dbReference type="RefSeq" id="WP_100757853.1">
    <property type="nucleotide sequence ID" value="NZ_NPDT01000001.1"/>
</dbReference>
<sequence length="159" mass="18510">MRSLTGKKLRIGPEFRIAILATLFVLIGLFLLQYFRDSPIKETAYSIRYSVLDRIPIRSSKDQVLDYLDKMEWDKREFSVGPVDPDPSGADILVFNKTGFINSNAYYTFQKENNGIRVDLGSYWDFRKSPVFIARIRVFLYLLFLDEQLVQVRVVKILG</sequence>
<feature type="transmembrane region" description="Helical" evidence="1">
    <location>
        <begin position="15"/>
        <end position="35"/>
    </location>
</feature>
<evidence type="ECO:0000256" key="1">
    <source>
        <dbReference type="SAM" id="Phobius"/>
    </source>
</evidence>
<accession>A0A2M9ZG15</accession>
<name>A0A2M9ZG15_9LEPT</name>
<keyword evidence="1" id="KW-0472">Membrane</keyword>
<reference evidence="2 3" key="1">
    <citation type="submission" date="2017-07" db="EMBL/GenBank/DDBJ databases">
        <title>Leptospira spp. isolated from tropical soils.</title>
        <authorList>
            <person name="Thibeaux R."/>
            <person name="Iraola G."/>
            <person name="Ferres I."/>
            <person name="Bierque E."/>
            <person name="Girault D."/>
            <person name="Soupe-Gilbert M.-E."/>
            <person name="Picardeau M."/>
            <person name="Goarant C."/>
        </authorList>
    </citation>
    <scope>NUCLEOTIDE SEQUENCE [LARGE SCALE GENOMIC DNA]</scope>
    <source>
        <strain evidence="2 3">FH2-C-A2</strain>
    </source>
</reference>
<evidence type="ECO:0000313" key="3">
    <source>
        <dbReference type="Proteomes" id="UP000231912"/>
    </source>
</evidence>
<dbReference type="Proteomes" id="UP000231912">
    <property type="component" value="Unassembled WGS sequence"/>
</dbReference>